<dbReference type="EMBL" id="QGKV02001507">
    <property type="protein sequence ID" value="KAF3531554.1"/>
    <property type="molecule type" value="Genomic_DNA"/>
</dbReference>
<name>A0ABQ7BGZ8_BRACR</name>
<accession>A0ABQ7BGZ8</accession>
<comment type="caution">
    <text evidence="2">The sequence shown here is derived from an EMBL/GenBank/DDBJ whole genome shotgun (WGS) entry which is preliminary data.</text>
</comment>
<evidence type="ECO:0000256" key="1">
    <source>
        <dbReference type="SAM" id="MobiDB-lite"/>
    </source>
</evidence>
<reference evidence="2 3" key="1">
    <citation type="journal article" date="2020" name="BMC Genomics">
        <title>Intraspecific diversification of the crop wild relative Brassica cretica Lam. using demographic model selection.</title>
        <authorList>
            <person name="Kioukis A."/>
            <person name="Michalopoulou V.A."/>
            <person name="Briers L."/>
            <person name="Pirintsos S."/>
            <person name="Studholme D.J."/>
            <person name="Pavlidis P."/>
            <person name="Sarris P.F."/>
        </authorList>
    </citation>
    <scope>NUCLEOTIDE SEQUENCE [LARGE SCALE GENOMIC DNA]</scope>
    <source>
        <strain evidence="3">cv. PFS-1207/04</strain>
    </source>
</reference>
<organism evidence="2 3">
    <name type="scientific">Brassica cretica</name>
    <name type="common">Mustard</name>
    <dbReference type="NCBI Taxonomy" id="69181"/>
    <lineage>
        <taxon>Eukaryota</taxon>
        <taxon>Viridiplantae</taxon>
        <taxon>Streptophyta</taxon>
        <taxon>Embryophyta</taxon>
        <taxon>Tracheophyta</taxon>
        <taxon>Spermatophyta</taxon>
        <taxon>Magnoliopsida</taxon>
        <taxon>eudicotyledons</taxon>
        <taxon>Gunneridae</taxon>
        <taxon>Pentapetalae</taxon>
        <taxon>rosids</taxon>
        <taxon>malvids</taxon>
        <taxon>Brassicales</taxon>
        <taxon>Brassicaceae</taxon>
        <taxon>Brassiceae</taxon>
        <taxon>Brassica</taxon>
    </lineage>
</organism>
<feature type="region of interest" description="Disordered" evidence="1">
    <location>
        <begin position="1"/>
        <end position="24"/>
    </location>
</feature>
<evidence type="ECO:0000313" key="2">
    <source>
        <dbReference type="EMBL" id="KAF3531554.1"/>
    </source>
</evidence>
<sequence>MLLSQREQLQTEHETSILPLHKQSGEDEEYETLFANEDDLIIVLTALGDFIATDHKPARFLNIIIA</sequence>
<dbReference type="Proteomes" id="UP000266723">
    <property type="component" value="Unassembled WGS sequence"/>
</dbReference>
<gene>
    <name evidence="2" type="ORF">DY000_02039289</name>
</gene>
<keyword evidence="3" id="KW-1185">Reference proteome</keyword>
<proteinExistence type="predicted"/>
<protein>
    <submittedName>
        <fullName evidence="2">Uncharacterized protein</fullName>
    </submittedName>
</protein>
<evidence type="ECO:0000313" key="3">
    <source>
        <dbReference type="Proteomes" id="UP000266723"/>
    </source>
</evidence>